<evidence type="ECO:0000256" key="4">
    <source>
        <dbReference type="ARBA" id="ARBA00022679"/>
    </source>
</evidence>
<feature type="modified residue" description="Cysteine methyl ester" evidence="8">
    <location>
        <position position="561"/>
    </location>
</feature>
<gene>
    <name evidence="16" type="primary">GRK1</name>
</gene>
<dbReference type="InterPro" id="IPR037716">
    <property type="entry name" value="GRK1_dom"/>
</dbReference>
<dbReference type="GeneID" id="112404606"/>
<dbReference type="InterPro" id="IPR000719">
    <property type="entry name" value="Prot_kinase_dom"/>
</dbReference>
<evidence type="ECO:0000259" key="13">
    <source>
        <dbReference type="PROSITE" id="PS50132"/>
    </source>
</evidence>
<dbReference type="SUPFAM" id="SSF48097">
    <property type="entry name" value="Regulator of G-protein signaling, RGS"/>
    <property type="match status" value="1"/>
</dbReference>
<dbReference type="Proteomes" id="UP000252040">
    <property type="component" value="Unplaced"/>
</dbReference>
<accession>A0A341C0Q4</accession>
<dbReference type="SMART" id="SM00133">
    <property type="entry name" value="S_TK_X"/>
    <property type="match status" value="1"/>
</dbReference>
<keyword evidence="2" id="KW-0723">Serine/threonine-protein kinase</keyword>
<feature type="domain" description="AGC-kinase C-terminal" evidence="14">
    <location>
        <begin position="456"/>
        <end position="521"/>
    </location>
</feature>
<dbReference type="CTD" id="6011"/>
<keyword evidence="6 16" id="KW-0418">Kinase</keyword>
<dbReference type="InterPro" id="IPR017441">
    <property type="entry name" value="Protein_kinase_ATP_BS"/>
</dbReference>
<feature type="compositionally biased region" description="Low complexity" evidence="11">
    <location>
        <begin position="700"/>
        <end position="719"/>
    </location>
</feature>
<evidence type="ECO:0000256" key="2">
    <source>
        <dbReference type="ARBA" id="ARBA00022527"/>
    </source>
</evidence>
<keyword evidence="3" id="KW-0597">Phosphoprotein</keyword>
<keyword evidence="15" id="KW-1185">Reference proteome</keyword>
<feature type="binding site" evidence="10">
    <location>
        <position position="219"/>
    </location>
    <ligand>
        <name>ATP</name>
        <dbReference type="ChEBI" id="CHEBI:30616"/>
    </ligand>
</feature>
<dbReference type="PROSITE" id="PS50132">
    <property type="entry name" value="RGS"/>
    <property type="match status" value="1"/>
</dbReference>
<proteinExistence type="inferred from homology"/>
<dbReference type="GO" id="GO:0005737">
    <property type="term" value="C:cytoplasm"/>
    <property type="evidence" value="ECO:0007669"/>
    <property type="project" value="TreeGrafter"/>
</dbReference>
<dbReference type="RefSeq" id="XP_024608411.1">
    <property type="nucleotide sequence ID" value="XM_024752643.1"/>
</dbReference>
<keyword evidence="7 10" id="KW-0067">ATP-binding</keyword>
<dbReference type="GO" id="GO:0022400">
    <property type="term" value="P:regulation of opsin-mediated signaling pathway"/>
    <property type="evidence" value="ECO:0007669"/>
    <property type="project" value="InterPro"/>
</dbReference>
<name>A0A341C0Q4_NEOAA</name>
<organism evidence="15 16">
    <name type="scientific">Neophocaena asiaeorientalis asiaeorientalis</name>
    <name type="common">Yangtze finless porpoise</name>
    <name type="synonym">Neophocaena phocaenoides subsp. asiaeorientalis</name>
    <dbReference type="NCBI Taxonomy" id="1706337"/>
    <lineage>
        <taxon>Eukaryota</taxon>
        <taxon>Metazoa</taxon>
        <taxon>Chordata</taxon>
        <taxon>Craniata</taxon>
        <taxon>Vertebrata</taxon>
        <taxon>Euteleostomi</taxon>
        <taxon>Mammalia</taxon>
        <taxon>Eutheria</taxon>
        <taxon>Laurasiatheria</taxon>
        <taxon>Artiodactyla</taxon>
        <taxon>Whippomorpha</taxon>
        <taxon>Cetacea</taxon>
        <taxon>Odontoceti</taxon>
        <taxon>Phocoenidae</taxon>
        <taxon>Neophocaena</taxon>
    </lineage>
</organism>
<evidence type="ECO:0000313" key="16">
    <source>
        <dbReference type="RefSeq" id="XP_024608411.1"/>
    </source>
</evidence>
<dbReference type="InterPro" id="IPR000961">
    <property type="entry name" value="AGC-kinase_C"/>
</dbReference>
<evidence type="ECO:0000256" key="10">
    <source>
        <dbReference type="PROSITE-ProRule" id="PRU10141"/>
    </source>
</evidence>
<dbReference type="Gene3D" id="1.10.510.10">
    <property type="entry name" value="Transferase(Phosphotransferase) domain 1"/>
    <property type="match status" value="1"/>
</dbReference>
<dbReference type="FunFam" id="1.10.510.10:FF:000074">
    <property type="entry name" value="G protein-coupled receptor kinase"/>
    <property type="match status" value="1"/>
</dbReference>
<dbReference type="GO" id="GO:0007601">
    <property type="term" value="P:visual perception"/>
    <property type="evidence" value="ECO:0007669"/>
    <property type="project" value="InterPro"/>
</dbReference>
<feature type="domain" description="RGS" evidence="13">
    <location>
        <begin position="64"/>
        <end position="175"/>
    </location>
</feature>
<evidence type="ECO:0000256" key="1">
    <source>
        <dbReference type="ARBA" id="ARBA00009793"/>
    </source>
</evidence>
<feature type="region of interest" description="Disordered" evidence="11">
    <location>
        <begin position="741"/>
        <end position="787"/>
    </location>
</feature>
<reference evidence="16" key="1">
    <citation type="submission" date="2025-08" db="UniProtKB">
        <authorList>
            <consortium name="RefSeq"/>
        </authorList>
    </citation>
    <scope>IDENTIFICATION</scope>
    <source>
        <tissue evidence="16">Meat</tissue>
    </source>
</reference>
<evidence type="ECO:0000313" key="15">
    <source>
        <dbReference type="Proteomes" id="UP000252040"/>
    </source>
</evidence>
<keyword evidence="4" id="KW-0808">Transferase</keyword>
<dbReference type="InterPro" id="IPR000239">
    <property type="entry name" value="GPCR_kinase"/>
</dbReference>
<comment type="similarity">
    <text evidence="1">Belongs to the protein kinase superfamily. AGC Ser/Thr protein kinase family. GPRK subfamily.</text>
</comment>
<dbReference type="InterPro" id="IPR011009">
    <property type="entry name" value="Kinase-like_dom_sf"/>
</dbReference>
<dbReference type="CDD" id="cd05608">
    <property type="entry name" value="STKc_GRK1"/>
    <property type="match status" value="1"/>
</dbReference>
<dbReference type="GO" id="GO:0007165">
    <property type="term" value="P:signal transduction"/>
    <property type="evidence" value="ECO:0007669"/>
    <property type="project" value="InterPro"/>
</dbReference>
<dbReference type="FunCoup" id="A0A341C0Q4">
    <property type="interactions" value="232"/>
</dbReference>
<evidence type="ECO:0000259" key="12">
    <source>
        <dbReference type="PROSITE" id="PS50011"/>
    </source>
</evidence>
<evidence type="ECO:0000259" key="14">
    <source>
        <dbReference type="PROSITE" id="PS51285"/>
    </source>
</evidence>
<dbReference type="SMART" id="SM00220">
    <property type="entry name" value="S_TKc"/>
    <property type="match status" value="1"/>
</dbReference>
<feature type="domain" description="Protein kinase" evidence="12">
    <location>
        <begin position="190"/>
        <end position="455"/>
    </location>
</feature>
<dbReference type="Pfam" id="PF00069">
    <property type="entry name" value="Pkinase"/>
    <property type="match status" value="1"/>
</dbReference>
<dbReference type="InParanoid" id="A0A341C0Q4"/>
<dbReference type="InterPro" id="IPR008271">
    <property type="entry name" value="Ser/Thr_kinase_AS"/>
</dbReference>
<evidence type="ECO:0000256" key="3">
    <source>
        <dbReference type="ARBA" id="ARBA00022553"/>
    </source>
</evidence>
<sequence length="846" mass="92328">MDFGSLETVVANSAFIAARASFDASSGPTSRDRKYLARLKLPPLSKCGALQASLDLGFENVCSEQPIGKRLFQQFLQAHGQHVPALELWRDIEVYNTAGDDLRPQKAQAIRAEYLDPQAKLFCGFLDKEMVAQVREGPAGAGDGLFQPLLQATLAHLSQAPFQQYLDSLYFQRFLQWKWLEAQPVGEDWFLDFRVLGRGGFGEVSACQMKATGKMYACKKLNKKRLKKRKGYKGAMVEKKILAKVHSRFIVSLAYAFETKTDLCLVMTVMNGGDIRYHIYNVDEENPGFPEARAIFYTAQIISGLEHLHQRGIIYRDLKPENVLLDDDGNIRISDLGLAVELKEGQTKTKGYAGTPGFMAPELLRGEEYDFAVDYFSLGVTLYEMIAARGPFRARGEKVENKELKQRVLEEVVTYPDKFSQACKDFCEALLQKDPERRLGFRGGSCDGLRASPLFRDISWRQLEAGMLTPPFVPDSRTVYAKNIQDVGAFSTVKGVAFDKEDTEFFQEFATGTCPIPWQEEMIEKGIFGDLNVWRPDGQMPDDMKGISVQEAAPSSKSGLCLSVTLSVASTPAVCSRSRLGRGVTLRGTTLETAARPPGTSGPAGLEPLQEAVRSVPRLPWARDTPSRLDNGAARAFPQARAGGPSVEKPSSLGPFILRAQASGSPRGPVLVSEPADPYLLTQVGEKGPPPGSPRGGRAGRTPWRGVRPAGAPARVGAGAERGGGHARSVSIRKVFLGACRRKDRRPDVPTPSPATDRVEPQREQGASQCGAEPAPPVSSSVLDGSPGAAGVTLDLVLGRVPPCPGVRRMQGDPTVQNPDSRHFSLDPNRLAGLLAPILLRYNPSQ</sequence>
<dbReference type="PROSITE" id="PS51285">
    <property type="entry name" value="AGC_KINASE_CTER"/>
    <property type="match status" value="1"/>
</dbReference>
<dbReference type="SMART" id="SM00315">
    <property type="entry name" value="RGS"/>
    <property type="match status" value="1"/>
</dbReference>
<dbReference type="GO" id="GO:0005524">
    <property type="term" value="F:ATP binding"/>
    <property type="evidence" value="ECO:0007669"/>
    <property type="project" value="UniProtKB-UniRule"/>
</dbReference>
<dbReference type="InterPro" id="IPR036305">
    <property type="entry name" value="RGS_sf"/>
</dbReference>
<evidence type="ECO:0000256" key="5">
    <source>
        <dbReference type="ARBA" id="ARBA00022741"/>
    </source>
</evidence>
<keyword evidence="5 10" id="KW-0547">Nucleotide-binding</keyword>
<evidence type="ECO:0000256" key="11">
    <source>
        <dbReference type="SAM" id="MobiDB-lite"/>
    </source>
</evidence>
<dbReference type="AlphaFoldDB" id="A0A341C0Q4"/>
<evidence type="ECO:0000256" key="8">
    <source>
        <dbReference type="PIRSR" id="PIRSR600239-50"/>
    </source>
</evidence>
<feature type="active site" description="Proton acceptor" evidence="9">
    <location>
        <position position="317"/>
    </location>
</feature>
<evidence type="ECO:0000256" key="7">
    <source>
        <dbReference type="ARBA" id="ARBA00022840"/>
    </source>
</evidence>
<dbReference type="Gene3D" id="3.30.200.20">
    <property type="entry name" value="Phosphorylase Kinase, domain 1"/>
    <property type="match status" value="1"/>
</dbReference>
<feature type="region of interest" description="Disordered" evidence="11">
    <location>
        <begin position="681"/>
        <end position="728"/>
    </location>
</feature>
<dbReference type="Pfam" id="PF00615">
    <property type="entry name" value="RGS"/>
    <property type="match status" value="1"/>
</dbReference>
<dbReference type="PROSITE" id="PS50011">
    <property type="entry name" value="PROTEIN_KINASE_DOM"/>
    <property type="match status" value="1"/>
</dbReference>
<dbReference type="KEGG" id="nasi:112404606"/>
<dbReference type="GO" id="GO:0050254">
    <property type="term" value="F:rhodopsin kinase activity"/>
    <property type="evidence" value="ECO:0007669"/>
    <property type="project" value="InterPro"/>
</dbReference>
<protein>
    <submittedName>
        <fullName evidence="16">Rhodopsin kinase</fullName>
    </submittedName>
</protein>
<evidence type="ECO:0000256" key="6">
    <source>
        <dbReference type="ARBA" id="ARBA00022777"/>
    </source>
</evidence>
<dbReference type="SUPFAM" id="SSF56112">
    <property type="entry name" value="Protein kinase-like (PK-like)"/>
    <property type="match status" value="1"/>
</dbReference>
<dbReference type="InterPro" id="IPR016137">
    <property type="entry name" value="RGS"/>
</dbReference>
<dbReference type="Gene3D" id="1.10.167.10">
    <property type="entry name" value="Regulator of G-protein Signalling 4, domain 2"/>
    <property type="match status" value="1"/>
</dbReference>
<dbReference type="PROSITE" id="PS00107">
    <property type="entry name" value="PROTEIN_KINASE_ATP"/>
    <property type="match status" value="1"/>
</dbReference>
<dbReference type="PROSITE" id="PS00108">
    <property type="entry name" value="PROTEIN_KINASE_ST"/>
    <property type="match status" value="1"/>
</dbReference>
<evidence type="ECO:0000256" key="9">
    <source>
        <dbReference type="PIRSR" id="PIRSR600239-51"/>
    </source>
</evidence>
<keyword evidence="8" id="KW-0488">Methylation</keyword>
<dbReference type="STRING" id="1706337.A0A341C0Q4"/>
<dbReference type="PRINTS" id="PR00717">
    <property type="entry name" value="GPCRKINASE"/>
</dbReference>
<dbReference type="PANTHER" id="PTHR24355">
    <property type="entry name" value="G PROTEIN-COUPLED RECEPTOR KINASE/RIBOSOMAL PROTEIN S6 KINASE"/>
    <property type="match status" value="1"/>
</dbReference>
<dbReference type="InterPro" id="IPR044926">
    <property type="entry name" value="RGS_subdomain_2"/>
</dbReference>
<dbReference type="PANTHER" id="PTHR24355:SF11">
    <property type="entry name" value="RHODOPSIN KINASE GRK1"/>
    <property type="match status" value="1"/>
</dbReference>